<dbReference type="EMBL" id="JARBHB010000001">
    <property type="protein sequence ID" value="KAJ8894986.1"/>
    <property type="molecule type" value="Genomic_DNA"/>
</dbReference>
<comment type="caution">
    <text evidence="2">The sequence shown here is derived from an EMBL/GenBank/DDBJ whole genome shotgun (WGS) entry which is preliminary data.</text>
</comment>
<name>A0ABQ9IE99_9NEOP</name>
<evidence type="ECO:0000256" key="1">
    <source>
        <dbReference type="SAM" id="MobiDB-lite"/>
    </source>
</evidence>
<organism evidence="2 3">
    <name type="scientific">Dryococelus australis</name>
    <dbReference type="NCBI Taxonomy" id="614101"/>
    <lineage>
        <taxon>Eukaryota</taxon>
        <taxon>Metazoa</taxon>
        <taxon>Ecdysozoa</taxon>
        <taxon>Arthropoda</taxon>
        <taxon>Hexapoda</taxon>
        <taxon>Insecta</taxon>
        <taxon>Pterygota</taxon>
        <taxon>Neoptera</taxon>
        <taxon>Polyneoptera</taxon>
        <taxon>Phasmatodea</taxon>
        <taxon>Verophasmatodea</taxon>
        <taxon>Anareolatae</taxon>
        <taxon>Phasmatidae</taxon>
        <taxon>Eurycanthinae</taxon>
        <taxon>Dryococelus</taxon>
    </lineage>
</organism>
<dbReference type="Proteomes" id="UP001159363">
    <property type="component" value="Chromosome 1"/>
</dbReference>
<reference evidence="2 3" key="1">
    <citation type="submission" date="2023-02" db="EMBL/GenBank/DDBJ databases">
        <title>LHISI_Scaffold_Assembly.</title>
        <authorList>
            <person name="Stuart O.P."/>
            <person name="Cleave R."/>
            <person name="Magrath M.J.L."/>
            <person name="Mikheyev A.S."/>
        </authorList>
    </citation>
    <scope>NUCLEOTIDE SEQUENCE [LARGE SCALE GENOMIC DNA]</scope>
    <source>
        <strain evidence="2">Daus_M_001</strain>
        <tissue evidence="2">Leg muscle</tissue>
    </source>
</reference>
<proteinExistence type="predicted"/>
<sequence length="166" mass="17610">MVVPAILATRERPAPRDLGSNQGPQIVTGITVIERLVCSPSTKAIRLHSPAGSLMIFACGNRAGRCCWSTGFLEDIPFPPALPFRCCSILTSITLTGSQDPNVKSRPNIFTHTLTLEELQWSRDLLLLCELAVPAGLALGSGRPHPSQSPIGKKSSGVVSGDLEGP</sequence>
<keyword evidence="3" id="KW-1185">Reference proteome</keyword>
<accession>A0ABQ9IE99</accession>
<evidence type="ECO:0000313" key="3">
    <source>
        <dbReference type="Proteomes" id="UP001159363"/>
    </source>
</evidence>
<protein>
    <submittedName>
        <fullName evidence="2">Uncharacterized protein</fullName>
    </submittedName>
</protein>
<gene>
    <name evidence="2" type="ORF">PR048_000294</name>
</gene>
<feature type="region of interest" description="Disordered" evidence="1">
    <location>
        <begin position="141"/>
        <end position="166"/>
    </location>
</feature>
<evidence type="ECO:0000313" key="2">
    <source>
        <dbReference type="EMBL" id="KAJ8894986.1"/>
    </source>
</evidence>